<gene>
    <name evidence="8" type="ORF">theurythT_20050</name>
</gene>
<reference evidence="8 9" key="1">
    <citation type="submission" date="2023-03" db="EMBL/GenBank/DDBJ databases">
        <title>Draft genome sequence of Thalassotalea eurytherma JCM 18482T.</title>
        <authorList>
            <person name="Sawabe T."/>
        </authorList>
    </citation>
    <scope>NUCLEOTIDE SEQUENCE [LARGE SCALE GENOMIC DNA]</scope>
    <source>
        <strain evidence="8 9">JCM 18482</strain>
    </source>
</reference>
<feature type="domain" description="HAMP" evidence="7">
    <location>
        <begin position="344"/>
        <end position="396"/>
    </location>
</feature>
<dbReference type="PANTHER" id="PTHR32089:SF70">
    <property type="entry name" value="ENERGY TAXIS MODULATING METHYL ACCEPTING SENSORY TRANSDUCER"/>
    <property type="match status" value="1"/>
</dbReference>
<keyword evidence="9" id="KW-1185">Reference proteome</keyword>
<keyword evidence="2 4" id="KW-0807">Transducer</keyword>
<evidence type="ECO:0000256" key="1">
    <source>
        <dbReference type="ARBA" id="ARBA00004370"/>
    </source>
</evidence>
<sequence length="674" mass="73854">MNLKVAHKIIIGFSIILFLAFSASVLYLRILSNVEAATSQIEQSAIPIQKTSSDIQIQLLKQAKQAGMLPYARDKTSLETTYRVFSQQEKELIKLEKSLSQLLSQSKMSSGIGMFKSQYNDFVVSVSTMKEYRFSVLQANDELIEYEKLLADHLDEAGAILIDLTYLEDAKRQDDIDRIAGAAGQIEGYLFNLIDSTKVIINLTDIDEVTNSQDVIGTALANLDQMLGFLTRLGESYDTDGLIEQFVEEYQQSKRLLTQQNNIFTVKLAQLQNVQNLENSLSASEDVSQQAIATIDNLLAKVNSNLSTVQKELSDNVNQGQLNTIIILVLVLGIGSGIAVATIRTMIVPLRRINKILNSVSQGDLTKKLNVDSDDEYGQLSKNINNVIEYLKVLIAEISQNSHELNSAALQSSEEIKGVTQALGEQKSTVEQVTNITAELSDSADVVLDKSSDAESQMSEALEQSEQLKGMAQSTNERVDSLATMLDQTSGLMAQLHKESTNIGSILETIQSIADQTNLLALNAAIEAARAGEAGRGFAVVADEVRMLASRTQESTAEINSMIESLQQQTSQAVNEIEVGKNEANDCQNDTHQLLQTLLLINTAIEQMHMMSSDIADSARLQNRLSNDINASIHQVMDLSSVTSAKSSSTLTYSEMVAELAGKLDQSVDKFNTN</sequence>
<dbReference type="PROSITE" id="PS50885">
    <property type="entry name" value="HAMP"/>
    <property type="match status" value="1"/>
</dbReference>
<evidence type="ECO:0000259" key="6">
    <source>
        <dbReference type="PROSITE" id="PS50111"/>
    </source>
</evidence>
<dbReference type="SMART" id="SM00304">
    <property type="entry name" value="HAMP"/>
    <property type="match status" value="1"/>
</dbReference>
<proteinExistence type="inferred from homology"/>
<comment type="subcellular location">
    <subcellularLocation>
        <location evidence="1">Membrane</location>
    </subcellularLocation>
</comment>
<dbReference type="Proteomes" id="UP001157133">
    <property type="component" value="Unassembled WGS sequence"/>
</dbReference>
<organism evidence="8 9">
    <name type="scientific">Thalassotalea eurytherma</name>
    <dbReference type="NCBI Taxonomy" id="1144278"/>
    <lineage>
        <taxon>Bacteria</taxon>
        <taxon>Pseudomonadati</taxon>
        <taxon>Pseudomonadota</taxon>
        <taxon>Gammaproteobacteria</taxon>
        <taxon>Alteromonadales</taxon>
        <taxon>Colwelliaceae</taxon>
        <taxon>Thalassotalea</taxon>
    </lineage>
</organism>
<dbReference type="SUPFAM" id="SSF58104">
    <property type="entry name" value="Methyl-accepting chemotaxis protein (MCP) signaling domain"/>
    <property type="match status" value="1"/>
</dbReference>
<evidence type="ECO:0000256" key="5">
    <source>
        <dbReference type="SAM" id="Phobius"/>
    </source>
</evidence>
<dbReference type="PROSITE" id="PS50111">
    <property type="entry name" value="CHEMOTAXIS_TRANSDUC_2"/>
    <property type="match status" value="1"/>
</dbReference>
<dbReference type="PANTHER" id="PTHR32089">
    <property type="entry name" value="METHYL-ACCEPTING CHEMOTAXIS PROTEIN MCPB"/>
    <property type="match status" value="1"/>
</dbReference>
<evidence type="ECO:0000256" key="2">
    <source>
        <dbReference type="ARBA" id="ARBA00023224"/>
    </source>
</evidence>
<dbReference type="EMBL" id="BSSU01000009">
    <property type="protein sequence ID" value="GLX82553.1"/>
    <property type="molecule type" value="Genomic_DNA"/>
</dbReference>
<dbReference type="Pfam" id="PF00015">
    <property type="entry name" value="MCPsignal"/>
    <property type="match status" value="1"/>
</dbReference>
<keyword evidence="5" id="KW-0472">Membrane</keyword>
<evidence type="ECO:0000259" key="7">
    <source>
        <dbReference type="PROSITE" id="PS50885"/>
    </source>
</evidence>
<evidence type="ECO:0000313" key="8">
    <source>
        <dbReference type="EMBL" id="GLX82553.1"/>
    </source>
</evidence>
<comment type="caution">
    <text evidence="8">The sequence shown here is derived from an EMBL/GenBank/DDBJ whole genome shotgun (WGS) entry which is preliminary data.</text>
</comment>
<evidence type="ECO:0000256" key="4">
    <source>
        <dbReference type="PROSITE-ProRule" id="PRU00284"/>
    </source>
</evidence>
<dbReference type="CDD" id="cd06225">
    <property type="entry name" value="HAMP"/>
    <property type="match status" value="1"/>
</dbReference>
<keyword evidence="5" id="KW-0812">Transmembrane</keyword>
<protein>
    <submittedName>
        <fullName evidence="8">Methyl-accepting chemotaxis protein</fullName>
    </submittedName>
</protein>
<keyword evidence="5" id="KW-1133">Transmembrane helix</keyword>
<feature type="domain" description="Methyl-accepting transducer" evidence="6">
    <location>
        <begin position="401"/>
        <end position="637"/>
    </location>
</feature>
<feature type="transmembrane region" description="Helical" evidence="5">
    <location>
        <begin position="325"/>
        <end position="347"/>
    </location>
</feature>
<dbReference type="Pfam" id="PF00672">
    <property type="entry name" value="HAMP"/>
    <property type="match status" value="1"/>
</dbReference>
<name>A0ABQ6H2Z8_9GAMM</name>
<comment type="similarity">
    <text evidence="3">Belongs to the methyl-accepting chemotaxis (MCP) protein family.</text>
</comment>
<dbReference type="InterPro" id="IPR004089">
    <property type="entry name" value="MCPsignal_dom"/>
</dbReference>
<dbReference type="Gene3D" id="1.10.287.950">
    <property type="entry name" value="Methyl-accepting chemotaxis protein"/>
    <property type="match status" value="1"/>
</dbReference>
<feature type="transmembrane region" description="Helical" evidence="5">
    <location>
        <begin position="9"/>
        <end position="30"/>
    </location>
</feature>
<evidence type="ECO:0000256" key="3">
    <source>
        <dbReference type="ARBA" id="ARBA00029447"/>
    </source>
</evidence>
<evidence type="ECO:0000313" key="9">
    <source>
        <dbReference type="Proteomes" id="UP001157133"/>
    </source>
</evidence>
<dbReference type="InterPro" id="IPR003660">
    <property type="entry name" value="HAMP_dom"/>
</dbReference>
<dbReference type="RefSeq" id="WP_284207919.1">
    <property type="nucleotide sequence ID" value="NZ_BSSU01000009.1"/>
</dbReference>
<dbReference type="SMART" id="SM00283">
    <property type="entry name" value="MA"/>
    <property type="match status" value="1"/>
</dbReference>
<accession>A0ABQ6H2Z8</accession>